<dbReference type="PANTHER" id="PTHR21089:SF1">
    <property type="entry name" value="BIFUNCTIONAL 3-DEHYDROQUINATE DEHYDRATASE_SHIKIMATE DEHYDROGENASE, CHLOROPLASTIC"/>
    <property type="match status" value="1"/>
</dbReference>
<feature type="domain" description="SDH C-terminal" evidence="11">
    <location>
        <begin position="260"/>
        <end position="279"/>
    </location>
</feature>
<evidence type="ECO:0000256" key="4">
    <source>
        <dbReference type="ARBA" id="ARBA00022857"/>
    </source>
</evidence>
<comment type="catalytic activity">
    <reaction evidence="7 8">
        <text>shikimate + NADP(+) = 3-dehydroshikimate + NADPH + H(+)</text>
        <dbReference type="Rhea" id="RHEA:17737"/>
        <dbReference type="ChEBI" id="CHEBI:15378"/>
        <dbReference type="ChEBI" id="CHEBI:16630"/>
        <dbReference type="ChEBI" id="CHEBI:36208"/>
        <dbReference type="ChEBI" id="CHEBI:57783"/>
        <dbReference type="ChEBI" id="CHEBI:58349"/>
        <dbReference type="EC" id="1.1.1.25"/>
    </reaction>
</comment>
<dbReference type="GO" id="GO:0008652">
    <property type="term" value="P:amino acid biosynthetic process"/>
    <property type="evidence" value="ECO:0007669"/>
    <property type="project" value="UniProtKB-KW"/>
</dbReference>
<evidence type="ECO:0000256" key="3">
    <source>
        <dbReference type="ARBA" id="ARBA00022605"/>
    </source>
</evidence>
<dbReference type="Pfam" id="PF18317">
    <property type="entry name" value="SDH_C"/>
    <property type="match status" value="1"/>
</dbReference>
<feature type="binding site" evidence="8">
    <location>
        <position position="267"/>
    </location>
    <ligand>
        <name>shikimate</name>
        <dbReference type="ChEBI" id="CHEBI:36208"/>
    </ligand>
</feature>
<dbReference type="NCBIfam" id="TIGR00507">
    <property type="entry name" value="aroE"/>
    <property type="match status" value="1"/>
</dbReference>
<feature type="binding site" evidence="8">
    <location>
        <begin position="161"/>
        <end position="166"/>
    </location>
    <ligand>
        <name>NADP(+)</name>
        <dbReference type="ChEBI" id="CHEBI:58349"/>
    </ligand>
</feature>
<feature type="binding site" evidence="8">
    <location>
        <begin position="26"/>
        <end position="28"/>
    </location>
    <ligand>
        <name>shikimate</name>
        <dbReference type="ChEBI" id="CHEBI:36208"/>
    </ligand>
</feature>
<dbReference type="EC" id="1.1.1.25" evidence="2 8"/>
<organism evidence="12 13">
    <name type="scientific">Bianquea renquensis</name>
    <dbReference type="NCBI Taxonomy" id="2763661"/>
    <lineage>
        <taxon>Bacteria</taxon>
        <taxon>Bacillati</taxon>
        <taxon>Bacillota</taxon>
        <taxon>Clostridia</taxon>
        <taxon>Eubacteriales</taxon>
        <taxon>Bianqueaceae</taxon>
        <taxon>Bianquea</taxon>
    </lineage>
</organism>
<feature type="domain" description="Quinate/shikimate 5-dehydrogenase/glutamyl-tRNA reductase" evidence="9">
    <location>
        <begin position="127"/>
        <end position="180"/>
    </location>
</feature>
<dbReference type="InterPro" id="IPR036291">
    <property type="entry name" value="NAD(P)-bd_dom_sf"/>
</dbReference>
<feature type="binding site" evidence="8">
    <location>
        <position position="260"/>
    </location>
    <ligand>
        <name>NADP(+)</name>
        <dbReference type="ChEBI" id="CHEBI:58349"/>
    </ligand>
</feature>
<evidence type="ECO:0000256" key="6">
    <source>
        <dbReference type="ARBA" id="ARBA00023141"/>
    </source>
</evidence>
<keyword evidence="5 8" id="KW-0560">Oxidoreductase</keyword>
<evidence type="ECO:0000313" key="12">
    <source>
        <dbReference type="EMBL" id="MBC8544020.1"/>
    </source>
</evidence>
<keyword evidence="3 8" id="KW-0028">Amino-acid biosynthesis</keyword>
<reference evidence="12" key="1">
    <citation type="submission" date="2020-08" db="EMBL/GenBank/DDBJ databases">
        <title>Genome public.</title>
        <authorList>
            <person name="Liu C."/>
            <person name="Sun Q."/>
        </authorList>
    </citation>
    <scope>NUCLEOTIDE SEQUENCE</scope>
    <source>
        <strain evidence="12">NSJ-32</strain>
    </source>
</reference>
<dbReference type="AlphaFoldDB" id="A0A926DVI6"/>
<evidence type="ECO:0000259" key="9">
    <source>
        <dbReference type="Pfam" id="PF01488"/>
    </source>
</evidence>
<dbReference type="HAMAP" id="MF_00222">
    <property type="entry name" value="Shikimate_DH_AroE"/>
    <property type="match status" value="1"/>
</dbReference>
<dbReference type="GO" id="GO:0009073">
    <property type="term" value="P:aromatic amino acid family biosynthetic process"/>
    <property type="evidence" value="ECO:0007669"/>
    <property type="project" value="UniProtKB-KW"/>
</dbReference>
<dbReference type="GO" id="GO:0004764">
    <property type="term" value="F:shikimate 3-dehydrogenase (NADP+) activity"/>
    <property type="evidence" value="ECO:0007669"/>
    <property type="project" value="UniProtKB-UniRule"/>
</dbReference>
<comment type="caution">
    <text evidence="12">The sequence shown here is derived from an EMBL/GenBank/DDBJ whole genome shotgun (WGS) entry which is preliminary data.</text>
</comment>
<dbReference type="GO" id="GO:0050661">
    <property type="term" value="F:NADP binding"/>
    <property type="evidence" value="ECO:0007669"/>
    <property type="project" value="InterPro"/>
</dbReference>
<dbReference type="Gene3D" id="3.40.50.10860">
    <property type="entry name" value="Leucine Dehydrogenase, chain A, domain 1"/>
    <property type="match status" value="1"/>
</dbReference>
<comment type="pathway">
    <text evidence="1 8">Metabolic intermediate biosynthesis; chorismate biosynthesis; chorismate from D-erythrose 4-phosphate and phosphoenolpyruvate: step 4/7.</text>
</comment>
<evidence type="ECO:0000259" key="10">
    <source>
        <dbReference type="Pfam" id="PF08501"/>
    </source>
</evidence>
<evidence type="ECO:0000313" key="13">
    <source>
        <dbReference type="Proteomes" id="UP000657006"/>
    </source>
</evidence>
<name>A0A926DVI6_9FIRM</name>
<feature type="active site" description="Proton acceptor" evidence="8">
    <location>
        <position position="77"/>
    </location>
</feature>
<dbReference type="GO" id="GO:0019632">
    <property type="term" value="P:shikimate metabolic process"/>
    <property type="evidence" value="ECO:0007669"/>
    <property type="project" value="InterPro"/>
</dbReference>
<dbReference type="SUPFAM" id="SSF51735">
    <property type="entry name" value="NAD(P)-binding Rossmann-fold domains"/>
    <property type="match status" value="1"/>
</dbReference>
<feature type="binding site" evidence="8">
    <location>
        <position position="73"/>
    </location>
    <ligand>
        <name>shikimate</name>
        <dbReference type="ChEBI" id="CHEBI:36208"/>
    </ligand>
</feature>
<dbReference type="InterPro" id="IPR011342">
    <property type="entry name" value="Shikimate_DH"/>
</dbReference>
<dbReference type="InterPro" id="IPR041121">
    <property type="entry name" value="SDH_C"/>
</dbReference>
<dbReference type="InterPro" id="IPR006151">
    <property type="entry name" value="Shikm_DH/Glu-tRNA_Rdtase"/>
</dbReference>
<dbReference type="InterPro" id="IPR046346">
    <property type="entry name" value="Aminoacid_DH-like_N_sf"/>
</dbReference>
<protein>
    <recommendedName>
        <fullName evidence="2 8">Shikimate dehydrogenase (NADP(+))</fullName>
        <shortName evidence="8">SDH</shortName>
        <ecNumber evidence="2 8">1.1.1.25</ecNumber>
    </recommendedName>
</protein>
<dbReference type="SUPFAM" id="SSF53223">
    <property type="entry name" value="Aminoacid dehydrogenase-like, N-terminal domain"/>
    <property type="match status" value="1"/>
</dbReference>
<dbReference type="Proteomes" id="UP000657006">
    <property type="component" value="Unassembled WGS sequence"/>
</dbReference>
<dbReference type="PANTHER" id="PTHR21089">
    <property type="entry name" value="SHIKIMATE DEHYDROGENASE"/>
    <property type="match status" value="1"/>
</dbReference>
<comment type="subunit">
    <text evidence="8">Homodimer.</text>
</comment>
<dbReference type="Gene3D" id="3.40.50.720">
    <property type="entry name" value="NAD(P)-binding Rossmann-like Domain"/>
    <property type="match status" value="1"/>
</dbReference>
<dbReference type="EMBL" id="JACRSQ010000015">
    <property type="protein sequence ID" value="MBC8544020.1"/>
    <property type="molecule type" value="Genomic_DNA"/>
</dbReference>
<keyword evidence="4 8" id="KW-0521">NADP</keyword>
<feature type="domain" description="Shikimate dehydrogenase substrate binding N-terminal" evidence="10">
    <location>
        <begin position="18"/>
        <end position="100"/>
    </location>
</feature>
<comment type="caution">
    <text evidence="8">Lacks conserved residue(s) required for the propagation of feature annotation.</text>
</comment>
<sequence>MSDKACMSIDGNTKLLAVVGDPIEHTFSPYIHQILIEATGDNFAYVPFHITKERLLQGIHGAWALGIQGINVTIPHKQLVREALYRIDPEAQLVGAVNTLRWTESGYEGYNTDVTGFRKLLQLNQIPLKDQAVLIIGAGGAARSALTSCLVEGAAKIGVYNRTRERAQDMIDKFVVRAQKYGAYPIPPISSISEEELYKGEYSVVLQTTSVGMYPNVDGIPVDDPHFFDQVCHVADMVFNPESTKFVNMARERGIPAVGGLSMLFYQGAKSYEIWTQRQFSEGELETMHEKFLAWARRHFHYGQ</sequence>
<dbReference type="Pfam" id="PF01488">
    <property type="entry name" value="Shikimate_DH"/>
    <property type="match status" value="1"/>
</dbReference>
<proteinExistence type="inferred from homology"/>
<evidence type="ECO:0000256" key="2">
    <source>
        <dbReference type="ARBA" id="ARBA00012962"/>
    </source>
</evidence>
<gene>
    <name evidence="8 12" type="primary">aroE</name>
    <name evidence="12" type="ORF">H8730_10725</name>
</gene>
<dbReference type="InterPro" id="IPR022893">
    <property type="entry name" value="Shikimate_DH_fam"/>
</dbReference>
<dbReference type="InterPro" id="IPR013708">
    <property type="entry name" value="Shikimate_DH-bd_N"/>
</dbReference>
<feature type="binding site" evidence="8">
    <location>
        <position position="237"/>
    </location>
    <ligand>
        <name>NADP(+)</name>
        <dbReference type="ChEBI" id="CHEBI:58349"/>
    </ligand>
</feature>
<feature type="binding site" evidence="8">
    <location>
        <position position="113"/>
    </location>
    <ligand>
        <name>shikimate</name>
        <dbReference type="ChEBI" id="CHEBI:36208"/>
    </ligand>
</feature>
<keyword evidence="6 8" id="KW-0057">Aromatic amino acid biosynthesis</keyword>
<accession>A0A926DVI6</accession>
<evidence type="ECO:0000256" key="8">
    <source>
        <dbReference type="HAMAP-Rule" id="MF_00222"/>
    </source>
</evidence>
<feature type="binding site" evidence="8">
    <location>
        <position position="98"/>
    </location>
    <ligand>
        <name>shikimate</name>
        <dbReference type="ChEBI" id="CHEBI:36208"/>
    </ligand>
</feature>
<dbReference type="Pfam" id="PF08501">
    <property type="entry name" value="Shikimate_dh_N"/>
    <property type="match status" value="1"/>
</dbReference>
<feature type="binding site" evidence="8">
    <location>
        <begin position="137"/>
        <end position="141"/>
    </location>
    <ligand>
        <name>NADP(+)</name>
        <dbReference type="ChEBI" id="CHEBI:58349"/>
    </ligand>
</feature>
<dbReference type="RefSeq" id="WP_177717825.1">
    <property type="nucleotide sequence ID" value="NZ_JACRSQ010000015.1"/>
</dbReference>
<dbReference type="GO" id="GO:0009423">
    <property type="term" value="P:chorismate biosynthetic process"/>
    <property type="evidence" value="ECO:0007669"/>
    <property type="project" value="UniProtKB-UniRule"/>
</dbReference>
<evidence type="ECO:0000259" key="11">
    <source>
        <dbReference type="Pfam" id="PF18317"/>
    </source>
</evidence>
<evidence type="ECO:0000256" key="1">
    <source>
        <dbReference type="ARBA" id="ARBA00004871"/>
    </source>
</evidence>
<dbReference type="CDD" id="cd01065">
    <property type="entry name" value="NAD_bind_Shikimate_DH"/>
    <property type="match status" value="1"/>
</dbReference>
<comment type="similarity">
    <text evidence="8">Belongs to the shikimate dehydrogenase family.</text>
</comment>
<dbReference type="GO" id="GO:0005829">
    <property type="term" value="C:cytosol"/>
    <property type="evidence" value="ECO:0007669"/>
    <property type="project" value="TreeGrafter"/>
</dbReference>
<evidence type="ECO:0000256" key="5">
    <source>
        <dbReference type="ARBA" id="ARBA00023002"/>
    </source>
</evidence>
<evidence type="ECO:0000256" key="7">
    <source>
        <dbReference type="ARBA" id="ARBA00049442"/>
    </source>
</evidence>
<comment type="function">
    <text evidence="8">Involved in the biosynthesis of the chorismate, which leads to the biosynthesis of aromatic amino acids. Catalyzes the reversible NADPH linked reduction of 3-dehydroshikimate (DHSA) to yield shikimate (SA).</text>
</comment>
<keyword evidence="13" id="KW-1185">Reference proteome</keyword>